<proteinExistence type="predicted"/>
<dbReference type="RefSeq" id="WP_182207091.1">
    <property type="nucleotide sequence ID" value="NZ_JACGLT010000034.1"/>
</dbReference>
<evidence type="ECO:0000313" key="1">
    <source>
        <dbReference type="EMBL" id="MBA6154853.1"/>
    </source>
</evidence>
<evidence type="ECO:0000313" key="2">
    <source>
        <dbReference type="Proteomes" id="UP000541857"/>
    </source>
</evidence>
<accession>A0A7W2M8Z5</accession>
<dbReference type="EMBL" id="JACGLT010000034">
    <property type="protein sequence ID" value="MBA6154853.1"/>
    <property type="molecule type" value="Genomic_DNA"/>
</dbReference>
<sequence>MKTIEIKKKLINEINLSKNKNLLEEFYHFLNLENEIQETYKLNAEQNSAIAEAREQIKNGDYLTNEQANQEIDEWLNK</sequence>
<comment type="caution">
    <text evidence="1">The sequence shown here is derived from an EMBL/GenBank/DDBJ whole genome shotgun (WGS) entry which is preliminary data.</text>
</comment>
<gene>
    <name evidence="1" type="ORF">H3Z82_19210</name>
</gene>
<protein>
    <submittedName>
        <fullName evidence="1">Uncharacterized protein</fullName>
    </submittedName>
</protein>
<reference evidence="1 2" key="1">
    <citation type="submission" date="2020-07" db="EMBL/GenBank/DDBJ databases">
        <title>Bacterium isolated from marine sediment.</title>
        <authorList>
            <person name="Shang D."/>
        </authorList>
    </citation>
    <scope>NUCLEOTIDE SEQUENCE [LARGE SCALE GENOMIC DNA]</scope>
    <source>
        <strain evidence="1 2">F6074</strain>
    </source>
</reference>
<name>A0A7W2M8Z5_9FLAO</name>
<organism evidence="1 2">
    <name type="scientific">Gelidibacter maritimus</name>
    <dbReference type="NCBI Taxonomy" id="2761487"/>
    <lineage>
        <taxon>Bacteria</taxon>
        <taxon>Pseudomonadati</taxon>
        <taxon>Bacteroidota</taxon>
        <taxon>Flavobacteriia</taxon>
        <taxon>Flavobacteriales</taxon>
        <taxon>Flavobacteriaceae</taxon>
        <taxon>Gelidibacter</taxon>
    </lineage>
</organism>
<dbReference type="AlphaFoldDB" id="A0A7W2M8Z5"/>
<keyword evidence="2" id="KW-1185">Reference proteome</keyword>
<dbReference type="Proteomes" id="UP000541857">
    <property type="component" value="Unassembled WGS sequence"/>
</dbReference>